<dbReference type="Proteomes" id="UP001056384">
    <property type="component" value="Chromosome 4"/>
</dbReference>
<dbReference type="AlphaFoldDB" id="A0A9Q9ATU7"/>
<name>A0A9Q9ATU7_9PEZI</name>
<organism evidence="1 2">
    <name type="scientific">Septoria linicola</name>
    <dbReference type="NCBI Taxonomy" id="215465"/>
    <lineage>
        <taxon>Eukaryota</taxon>
        <taxon>Fungi</taxon>
        <taxon>Dikarya</taxon>
        <taxon>Ascomycota</taxon>
        <taxon>Pezizomycotina</taxon>
        <taxon>Dothideomycetes</taxon>
        <taxon>Dothideomycetidae</taxon>
        <taxon>Mycosphaerellales</taxon>
        <taxon>Mycosphaerellaceae</taxon>
        <taxon>Septoria</taxon>
    </lineage>
</organism>
<keyword evidence="2" id="KW-1185">Reference proteome</keyword>
<evidence type="ECO:0000313" key="2">
    <source>
        <dbReference type="Proteomes" id="UP001056384"/>
    </source>
</evidence>
<dbReference type="EMBL" id="CP099421">
    <property type="protein sequence ID" value="USW51831.1"/>
    <property type="molecule type" value="Genomic_DNA"/>
</dbReference>
<sequence>MALWLAEWLTRWPAIGTARFNRAQLYSQFLRERVFESHRCRDIKLNVFCF</sequence>
<protein>
    <submittedName>
        <fullName evidence="1">Uncharacterized protein</fullName>
    </submittedName>
</protein>
<evidence type="ECO:0000313" key="1">
    <source>
        <dbReference type="EMBL" id="USW51831.1"/>
    </source>
</evidence>
<proteinExistence type="predicted"/>
<gene>
    <name evidence="1" type="ORF">Slin15195_G051500</name>
</gene>
<reference evidence="1" key="1">
    <citation type="submission" date="2022-06" db="EMBL/GenBank/DDBJ databases">
        <title>Complete genome sequences of two strains of the flax pathogen Septoria linicola.</title>
        <authorList>
            <person name="Lapalu N."/>
            <person name="Simon A."/>
            <person name="Demenou B."/>
            <person name="Paumier D."/>
            <person name="Guillot M.-P."/>
            <person name="Gout L."/>
            <person name="Valade R."/>
        </authorList>
    </citation>
    <scope>NUCLEOTIDE SEQUENCE</scope>
    <source>
        <strain evidence="1">SE15195</strain>
    </source>
</reference>
<accession>A0A9Q9ATU7</accession>